<comment type="caution">
    <text evidence="1">The sequence shown here is derived from an EMBL/GenBank/DDBJ whole genome shotgun (WGS) entry which is preliminary data.</text>
</comment>
<proteinExistence type="predicted"/>
<dbReference type="Proteomes" id="UP001283361">
    <property type="component" value="Unassembled WGS sequence"/>
</dbReference>
<evidence type="ECO:0000313" key="1">
    <source>
        <dbReference type="EMBL" id="KAK3767849.1"/>
    </source>
</evidence>
<organism evidence="1 2">
    <name type="scientific">Elysia crispata</name>
    <name type="common">lettuce slug</name>
    <dbReference type="NCBI Taxonomy" id="231223"/>
    <lineage>
        <taxon>Eukaryota</taxon>
        <taxon>Metazoa</taxon>
        <taxon>Spiralia</taxon>
        <taxon>Lophotrochozoa</taxon>
        <taxon>Mollusca</taxon>
        <taxon>Gastropoda</taxon>
        <taxon>Heterobranchia</taxon>
        <taxon>Euthyneura</taxon>
        <taxon>Panpulmonata</taxon>
        <taxon>Sacoglossa</taxon>
        <taxon>Placobranchoidea</taxon>
        <taxon>Plakobranchidae</taxon>
        <taxon>Elysia</taxon>
    </lineage>
</organism>
<dbReference type="EMBL" id="JAWDGP010004098">
    <property type="protein sequence ID" value="KAK3767849.1"/>
    <property type="molecule type" value="Genomic_DNA"/>
</dbReference>
<sequence>MRGGILRKFLFLVEKELIIKIMASCVWQGHTPNAVCFTSTMCYMMWSAPSDWANRKLGDQTPSLDQSFNVPSPPLYIFSLQSHSQ</sequence>
<reference evidence="1" key="1">
    <citation type="journal article" date="2023" name="G3 (Bethesda)">
        <title>A reference genome for the long-term kleptoplast-retaining sea slug Elysia crispata morphotype clarki.</title>
        <authorList>
            <person name="Eastman K.E."/>
            <person name="Pendleton A.L."/>
            <person name="Shaikh M.A."/>
            <person name="Suttiyut T."/>
            <person name="Ogas R."/>
            <person name="Tomko P."/>
            <person name="Gavelis G."/>
            <person name="Widhalm J.R."/>
            <person name="Wisecaver J.H."/>
        </authorList>
    </citation>
    <scope>NUCLEOTIDE SEQUENCE</scope>
    <source>
        <strain evidence="1">ECLA1</strain>
    </source>
</reference>
<dbReference type="AlphaFoldDB" id="A0AAE1DEL2"/>
<evidence type="ECO:0000313" key="2">
    <source>
        <dbReference type="Proteomes" id="UP001283361"/>
    </source>
</evidence>
<keyword evidence="2" id="KW-1185">Reference proteome</keyword>
<accession>A0AAE1DEL2</accession>
<protein>
    <submittedName>
        <fullName evidence="1">Uncharacterized protein</fullName>
    </submittedName>
</protein>
<gene>
    <name evidence="1" type="ORF">RRG08_059181</name>
</gene>
<name>A0AAE1DEL2_9GAST</name>